<evidence type="ECO:0000256" key="7">
    <source>
        <dbReference type="ARBA" id="ARBA00022741"/>
    </source>
</evidence>
<comment type="similarity">
    <text evidence="3 12">Belongs to the UMP kinase family.</text>
</comment>
<feature type="binding site" evidence="12">
    <location>
        <position position="167"/>
    </location>
    <ligand>
        <name>ATP</name>
        <dbReference type="ChEBI" id="CHEBI:30616"/>
    </ligand>
</feature>
<feature type="binding site" evidence="12">
    <location>
        <position position="51"/>
    </location>
    <ligand>
        <name>UMP</name>
        <dbReference type="ChEBI" id="CHEBI:57865"/>
    </ligand>
</feature>
<dbReference type="HAMAP" id="MF_01220_B">
    <property type="entry name" value="PyrH_B"/>
    <property type="match status" value="1"/>
</dbReference>
<evidence type="ECO:0000256" key="1">
    <source>
        <dbReference type="ARBA" id="ARBA00004496"/>
    </source>
</evidence>
<evidence type="ECO:0000256" key="3">
    <source>
        <dbReference type="ARBA" id="ARBA00007614"/>
    </source>
</evidence>
<dbReference type="EMBL" id="JBHMAG010000020">
    <property type="protein sequence ID" value="MFB9756037.1"/>
    <property type="molecule type" value="Genomic_DNA"/>
</dbReference>
<dbReference type="EC" id="2.7.4.22" evidence="12"/>
<dbReference type="PANTHER" id="PTHR42833">
    <property type="entry name" value="URIDYLATE KINASE"/>
    <property type="match status" value="1"/>
</dbReference>
<protein>
    <recommendedName>
        <fullName evidence="12">Uridylate kinase</fullName>
        <shortName evidence="12">UK</shortName>
        <ecNumber evidence="12">2.7.4.22</ecNumber>
    </recommendedName>
    <alternativeName>
        <fullName evidence="12">Uridine monophosphate kinase</fullName>
        <shortName evidence="12">UMP kinase</shortName>
        <shortName evidence="12">UMPK</shortName>
    </alternativeName>
</protein>
<dbReference type="Pfam" id="PF00696">
    <property type="entry name" value="AA_kinase"/>
    <property type="match status" value="1"/>
</dbReference>
<keyword evidence="10 12" id="KW-0665">Pyrimidine biosynthesis</keyword>
<feature type="binding site" evidence="12">
    <location>
        <begin position="9"/>
        <end position="12"/>
    </location>
    <ligand>
        <name>ATP</name>
        <dbReference type="ChEBI" id="CHEBI:30616"/>
    </ligand>
</feature>
<dbReference type="InterPro" id="IPR011817">
    <property type="entry name" value="Uridylate_kinase"/>
</dbReference>
<dbReference type="CDD" id="cd04254">
    <property type="entry name" value="AAK_UMPK-PyrH-Ec"/>
    <property type="match status" value="1"/>
</dbReference>
<feature type="binding site" evidence="12">
    <location>
        <position position="56"/>
    </location>
    <ligand>
        <name>ATP</name>
        <dbReference type="ChEBI" id="CHEBI:30616"/>
    </ligand>
</feature>
<evidence type="ECO:0000256" key="9">
    <source>
        <dbReference type="ARBA" id="ARBA00022840"/>
    </source>
</evidence>
<dbReference type="PANTHER" id="PTHR42833:SF4">
    <property type="entry name" value="URIDYLATE KINASE PUMPKIN, CHLOROPLASTIC"/>
    <property type="match status" value="1"/>
</dbReference>
<evidence type="ECO:0000256" key="12">
    <source>
        <dbReference type="HAMAP-Rule" id="MF_01220"/>
    </source>
</evidence>
<keyword evidence="15" id="KW-1185">Reference proteome</keyword>
<organism evidence="14 15">
    <name type="scientific">Paenibacillus hodogayensis</name>
    <dbReference type="NCBI Taxonomy" id="279208"/>
    <lineage>
        <taxon>Bacteria</taxon>
        <taxon>Bacillati</taxon>
        <taxon>Bacillota</taxon>
        <taxon>Bacilli</taxon>
        <taxon>Bacillales</taxon>
        <taxon>Paenibacillaceae</taxon>
        <taxon>Paenibacillus</taxon>
    </lineage>
</organism>
<reference evidence="14 15" key="1">
    <citation type="submission" date="2024-09" db="EMBL/GenBank/DDBJ databases">
        <authorList>
            <person name="Sun Q."/>
            <person name="Mori K."/>
        </authorList>
    </citation>
    <scope>NUCLEOTIDE SEQUENCE [LARGE SCALE GENOMIC DNA]</scope>
    <source>
        <strain evidence="14 15">JCM 12520</strain>
    </source>
</reference>
<dbReference type="Proteomes" id="UP001589619">
    <property type="component" value="Unassembled WGS sequence"/>
</dbReference>
<accession>A0ABV5W6M3</accession>
<feature type="binding site" evidence="12">
    <location>
        <position position="170"/>
    </location>
    <ligand>
        <name>ATP</name>
        <dbReference type="ChEBI" id="CHEBI:30616"/>
    </ligand>
</feature>
<keyword evidence="4 12" id="KW-0963">Cytoplasm</keyword>
<comment type="function">
    <text evidence="12">Catalyzes the reversible phosphorylation of UMP to UDP.</text>
</comment>
<comment type="subunit">
    <text evidence="12">Homohexamer.</text>
</comment>
<evidence type="ECO:0000313" key="15">
    <source>
        <dbReference type="Proteomes" id="UP001589619"/>
    </source>
</evidence>
<feature type="binding site" evidence="12">
    <location>
        <position position="161"/>
    </location>
    <ligand>
        <name>ATP</name>
        <dbReference type="ChEBI" id="CHEBI:30616"/>
    </ligand>
</feature>
<name>A0ABV5W6M3_9BACL</name>
<dbReference type="RefSeq" id="WP_344913397.1">
    <property type="nucleotide sequence ID" value="NZ_BAAAYO010000012.1"/>
</dbReference>
<comment type="catalytic activity">
    <reaction evidence="11 12">
        <text>UMP + ATP = UDP + ADP</text>
        <dbReference type="Rhea" id="RHEA:24400"/>
        <dbReference type="ChEBI" id="CHEBI:30616"/>
        <dbReference type="ChEBI" id="CHEBI:57865"/>
        <dbReference type="ChEBI" id="CHEBI:58223"/>
        <dbReference type="ChEBI" id="CHEBI:456216"/>
        <dbReference type="EC" id="2.7.4.22"/>
    </reaction>
</comment>
<comment type="pathway">
    <text evidence="2 12">Pyrimidine metabolism; CTP biosynthesis via de novo pathway; UDP from UMP (UMPK route): step 1/1.</text>
</comment>
<evidence type="ECO:0000256" key="4">
    <source>
        <dbReference type="ARBA" id="ARBA00022490"/>
    </source>
</evidence>
<comment type="caution">
    <text evidence="12">Lacks conserved residue(s) required for the propagation of feature annotation.</text>
</comment>
<keyword evidence="7 12" id="KW-0547">Nucleotide-binding</keyword>
<evidence type="ECO:0000256" key="5">
    <source>
        <dbReference type="ARBA" id="ARBA00022533"/>
    </source>
</evidence>
<keyword evidence="5" id="KW-0021">Allosteric enzyme</keyword>
<keyword evidence="8 12" id="KW-0418">Kinase</keyword>
<evidence type="ECO:0000256" key="8">
    <source>
        <dbReference type="ARBA" id="ARBA00022777"/>
    </source>
</evidence>
<keyword evidence="6 12" id="KW-0808">Transferase</keyword>
<dbReference type="InterPro" id="IPR036393">
    <property type="entry name" value="AceGlu_kinase-like_sf"/>
</dbReference>
<proteinExistence type="inferred from homology"/>
<sequence>MRYKRVLVKLSGGAMAGKEEVGFDHDRLAHIADEVLAVTRLGIEVCLVIGGGNIFRGNMAEAWGIERAEADNIGTMATVINSLMLRGVLKAKTDRDIRVMSALAVNAVAEPYIRLRAIHHLEKGCIVIFAGGNGQPYVTTDYPSVQRALEVNAEAILVAKQGVDGVYDSDPKRNPQARRYASLPYEEVIREDFKVMDSSAFLLARDYGIPLHVFNFDRVGAMKRICDGIDEGTIVAAGAAVAFAE</sequence>
<evidence type="ECO:0000259" key="13">
    <source>
        <dbReference type="Pfam" id="PF00696"/>
    </source>
</evidence>
<dbReference type="InterPro" id="IPR001048">
    <property type="entry name" value="Asp/Glu/Uridylate_kinase"/>
</dbReference>
<dbReference type="Gene3D" id="3.40.1160.10">
    <property type="entry name" value="Acetylglutamate kinase-like"/>
    <property type="match status" value="1"/>
</dbReference>
<feature type="binding site" evidence="12">
    <location>
        <position position="52"/>
    </location>
    <ligand>
        <name>ATP</name>
        <dbReference type="ChEBI" id="CHEBI:30616"/>
    </ligand>
</feature>
<feature type="binding site" evidence="12">
    <location>
        <position position="71"/>
    </location>
    <ligand>
        <name>UMP</name>
        <dbReference type="ChEBI" id="CHEBI:57865"/>
    </ligand>
</feature>
<evidence type="ECO:0000256" key="10">
    <source>
        <dbReference type="ARBA" id="ARBA00022975"/>
    </source>
</evidence>
<keyword evidence="9 12" id="KW-0067">ATP-binding</keyword>
<evidence type="ECO:0000256" key="11">
    <source>
        <dbReference type="ARBA" id="ARBA00047767"/>
    </source>
</evidence>
<comment type="activity regulation">
    <text evidence="12">Inhibited by UTP.</text>
</comment>
<gene>
    <name evidence="12 14" type="primary">pyrH</name>
    <name evidence="14" type="ORF">ACFFNY_31055</name>
</gene>
<comment type="subcellular location">
    <subcellularLocation>
        <location evidence="1 12">Cytoplasm</location>
    </subcellularLocation>
</comment>
<dbReference type="GO" id="GO:0033862">
    <property type="term" value="F:UMP kinase activity"/>
    <property type="evidence" value="ECO:0007669"/>
    <property type="project" value="UniProtKB-EC"/>
</dbReference>
<comment type="caution">
    <text evidence="14">The sequence shown here is derived from an EMBL/GenBank/DDBJ whole genome shotgun (WGS) entry which is preliminary data.</text>
</comment>
<feature type="domain" description="Aspartate/glutamate/uridylate kinase" evidence="13">
    <location>
        <begin position="4"/>
        <end position="215"/>
    </location>
</feature>
<feature type="binding site" evidence="12">
    <location>
        <begin position="133"/>
        <end position="140"/>
    </location>
    <ligand>
        <name>UMP</name>
        <dbReference type="ChEBI" id="CHEBI:57865"/>
    </ligand>
</feature>
<dbReference type="PIRSF" id="PIRSF005650">
    <property type="entry name" value="Uridylate_kin"/>
    <property type="match status" value="1"/>
</dbReference>
<dbReference type="NCBIfam" id="TIGR02075">
    <property type="entry name" value="pyrH_bact"/>
    <property type="match status" value="1"/>
</dbReference>
<evidence type="ECO:0000256" key="6">
    <source>
        <dbReference type="ARBA" id="ARBA00022679"/>
    </source>
</evidence>
<evidence type="ECO:0000256" key="2">
    <source>
        <dbReference type="ARBA" id="ARBA00004791"/>
    </source>
</evidence>
<evidence type="ECO:0000313" key="14">
    <source>
        <dbReference type="EMBL" id="MFB9756037.1"/>
    </source>
</evidence>
<dbReference type="InterPro" id="IPR015963">
    <property type="entry name" value="Uridylate_kinase_bac"/>
</dbReference>
<dbReference type="SUPFAM" id="SSF53633">
    <property type="entry name" value="Carbamate kinase-like"/>
    <property type="match status" value="1"/>
</dbReference>